<dbReference type="EMBL" id="KK103397">
    <property type="protein sequence ID" value="KIY95654.1"/>
    <property type="molecule type" value="Genomic_DNA"/>
</dbReference>
<proteinExistence type="predicted"/>
<evidence type="ECO:0000259" key="2">
    <source>
        <dbReference type="Pfam" id="PF14159"/>
    </source>
</evidence>
<dbReference type="KEGG" id="mng:MNEG_12308"/>
<dbReference type="InterPro" id="IPR033344">
    <property type="entry name" value="CURT1"/>
</dbReference>
<keyword evidence="4" id="KW-1185">Reference proteome</keyword>
<dbReference type="GeneID" id="25729657"/>
<dbReference type="Proteomes" id="UP000054498">
    <property type="component" value="Unassembled WGS sequence"/>
</dbReference>
<dbReference type="GO" id="GO:0016020">
    <property type="term" value="C:membrane"/>
    <property type="evidence" value="ECO:0007669"/>
    <property type="project" value="UniProtKB-SubCell"/>
</dbReference>
<dbReference type="GO" id="GO:0009579">
    <property type="term" value="C:thylakoid"/>
    <property type="evidence" value="ECO:0007669"/>
    <property type="project" value="InterPro"/>
</dbReference>
<gene>
    <name evidence="3" type="ORF">MNEG_12308</name>
</gene>
<name>A0A0D2LW11_9CHLO</name>
<sequence length="146" mass="15687">MLSSRASMAVKPAVTGARLSMVRPSLAIRSVRARAAAPGGLDTEELKEKVQAFATDATAAIKAQWEKTEDKPAAVVVAVGTVVAASFALNVVNTVDKIPVVSDFVELVGIAVTGWFTYRYLTVGPDRDELFVTLKTWFNKVYGNKL</sequence>
<protein>
    <recommendedName>
        <fullName evidence="2">Cyanobacterial aminoacyl-tRNA synthetase CAAD domain-containing protein</fullName>
    </recommendedName>
</protein>
<dbReference type="OrthoDB" id="2014299at2759"/>
<evidence type="ECO:0000256" key="1">
    <source>
        <dbReference type="ARBA" id="ARBA00004141"/>
    </source>
</evidence>
<evidence type="ECO:0000313" key="4">
    <source>
        <dbReference type="Proteomes" id="UP000054498"/>
    </source>
</evidence>
<dbReference type="PANTHER" id="PTHR33222:SF4">
    <property type="entry name" value="PROTEIN CURVATURE THYLAKOID 1A, CHLOROPLASTIC"/>
    <property type="match status" value="1"/>
</dbReference>
<feature type="domain" description="Cyanobacterial aminoacyl-tRNA synthetase CAAD" evidence="2">
    <location>
        <begin position="61"/>
        <end position="143"/>
    </location>
</feature>
<reference evidence="3 4" key="1">
    <citation type="journal article" date="2013" name="BMC Genomics">
        <title>Reconstruction of the lipid metabolism for the microalga Monoraphidium neglectum from its genome sequence reveals characteristics suitable for biofuel production.</title>
        <authorList>
            <person name="Bogen C."/>
            <person name="Al-Dilaimi A."/>
            <person name="Albersmeier A."/>
            <person name="Wichmann J."/>
            <person name="Grundmann M."/>
            <person name="Rupp O."/>
            <person name="Lauersen K.J."/>
            <person name="Blifernez-Klassen O."/>
            <person name="Kalinowski J."/>
            <person name="Goesmann A."/>
            <person name="Mussgnug J.H."/>
            <person name="Kruse O."/>
        </authorList>
    </citation>
    <scope>NUCLEOTIDE SEQUENCE [LARGE SCALE GENOMIC DNA]</scope>
    <source>
        <strain evidence="3 4">SAG 48.87</strain>
    </source>
</reference>
<dbReference type="AlphaFoldDB" id="A0A0D2LW11"/>
<comment type="subcellular location">
    <subcellularLocation>
        <location evidence="1">Membrane</location>
        <topology evidence="1">Multi-pass membrane protein</topology>
    </subcellularLocation>
</comment>
<dbReference type="PANTHER" id="PTHR33222">
    <property type="match status" value="1"/>
</dbReference>
<dbReference type="InterPro" id="IPR025564">
    <property type="entry name" value="CAAD_dom"/>
</dbReference>
<accession>A0A0D2LW11</accession>
<evidence type="ECO:0000313" key="3">
    <source>
        <dbReference type="EMBL" id="KIY95654.1"/>
    </source>
</evidence>
<dbReference type="Pfam" id="PF14159">
    <property type="entry name" value="CAAD"/>
    <property type="match status" value="1"/>
</dbReference>
<dbReference type="RefSeq" id="XP_013894674.1">
    <property type="nucleotide sequence ID" value="XM_014039220.1"/>
</dbReference>
<organism evidence="3 4">
    <name type="scientific">Monoraphidium neglectum</name>
    <dbReference type="NCBI Taxonomy" id="145388"/>
    <lineage>
        <taxon>Eukaryota</taxon>
        <taxon>Viridiplantae</taxon>
        <taxon>Chlorophyta</taxon>
        <taxon>core chlorophytes</taxon>
        <taxon>Chlorophyceae</taxon>
        <taxon>CS clade</taxon>
        <taxon>Sphaeropleales</taxon>
        <taxon>Selenastraceae</taxon>
        <taxon>Monoraphidium</taxon>
    </lineage>
</organism>
<dbReference type="STRING" id="145388.A0A0D2LW11"/>